<gene>
    <name evidence="1" type="ORF">PUN28_004591</name>
</gene>
<protein>
    <submittedName>
        <fullName evidence="1">Uncharacterized protein</fullName>
    </submittedName>
</protein>
<proteinExistence type="predicted"/>
<evidence type="ECO:0000313" key="1">
    <source>
        <dbReference type="EMBL" id="KAL0125599.1"/>
    </source>
</evidence>
<reference evidence="1 2" key="1">
    <citation type="submission" date="2023-03" db="EMBL/GenBank/DDBJ databases">
        <title>High recombination rates correlate with genetic variation in Cardiocondyla obscurior ants.</title>
        <authorList>
            <person name="Errbii M."/>
        </authorList>
    </citation>
    <scope>NUCLEOTIDE SEQUENCE [LARGE SCALE GENOMIC DNA]</scope>
    <source>
        <strain evidence="1">Alpha-2009</strain>
        <tissue evidence="1">Whole body</tissue>
    </source>
</reference>
<dbReference type="AlphaFoldDB" id="A0AAW2GEM1"/>
<name>A0AAW2GEM1_9HYME</name>
<keyword evidence="2" id="KW-1185">Reference proteome</keyword>
<comment type="caution">
    <text evidence="1">The sequence shown here is derived from an EMBL/GenBank/DDBJ whole genome shotgun (WGS) entry which is preliminary data.</text>
</comment>
<dbReference type="Proteomes" id="UP001430953">
    <property type="component" value="Unassembled WGS sequence"/>
</dbReference>
<evidence type="ECO:0000313" key="2">
    <source>
        <dbReference type="Proteomes" id="UP001430953"/>
    </source>
</evidence>
<organism evidence="1 2">
    <name type="scientific">Cardiocondyla obscurior</name>
    <dbReference type="NCBI Taxonomy" id="286306"/>
    <lineage>
        <taxon>Eukaryota</taxon>
        <taxon>Metazoa</taxon>
        <taxon>Ecdysozoa</taxon>
        <taxon>Arthropoda</taxon>
        <taxon>Hexapoda</taxon>
        <taxon>Insecta</taxon>
        <taxon>Pterygota</taxon>
        <taxon>Neoptera</taxon>
        <taxon>Endopterygota</taxon>
        <taxon>Hymenoptera</taxon>
        <taxon>Apocrita</taxon>
        <taxon>Aculeata</taxon>
        <taxon>Formicoidea</taxon>
        <taxon>Formicidae</taxon>
        <taxon>Myrmicinae</taxon>
        <taxon>Cardiocondyla</taxon>
    </lineage>
</organism>
<sequence>MTAKSHGAFYTKLRSKPKGGITMIRRVLQRCCLPMKRSRFFQAALNSRTIEHVT</sequence>
<dbReference type="EMBL" id="JADYXP020000004">
    <property type="protein sequence ID" value="KAL0125599.1"/>
    <property type="molecule type" value="Genomic_DNA"/>
</dbReference>
<accession>A0AAW2GEM1</accession>